<feature type="domain" description="PAC" evidence="14">
    <location>
        <begin position="933"/>
        <end position="985"/>
    </location>
</feature>
<dbReference type="InterPro" id="IPR036890">
    <property type="entry name" value="HATPase_C_sf"/>
</dbReference>
<feature type="coiled-coil region" evidence="11">
    <location>
        <begin position="662"/>
        <end position="731"/>
    </location>
</feature>
<evidence type="ECO:0000256" key="3">
    <source>
        <dbReference type="ARBA" id="ARBA00022603"/>
    </source>
</evidence>
<dbReference type="CDD" id="cd00082">
    <property type="entry name" value="HisKA"/>
    <property type="match status" value="1"/>
</dbReference>
<feature type="domain" description="CheB-type methylesterase" evidence="15">
    <location>
        <begin position="14"/>
        <end position="208"/>
    </location>
</feature>
<dbReference type="InterPro" id="IPR000014">
    <property type="entry name" value="PAS"/>
</dbReference>
<dbReference type="InterPro" id="IPR000780">
    <property type="entry name" value="CheR_MeTrfase"/>
</dbReference>
<dbReference type="SMART" id="SM00091">
    <property type="entry name" value="PAS"/>
    <property type="match status" value="1"/>
</dbReference>
<dbReference type="PROSITE" id="PS50122">
    <property type="entry name" value="CHEB"/>
    <property type="match status" value="1"/>
</dbReference>
<dbReference type="SUPFAM" id="SSF52738">
    <property type="entry name" value="Methylesterase CheB, C-terminal domain"/>
    <property type="match status" value="1"/>
</dbReference>
<dbReference type="Gene3D" id="3.40.50.180">
    <property type="entry name" value="Methylesterase CheB, C-terminal domain"/>
    <property type="match status" value="1"/>
</dbReference>
<evidence type="ECO:0000256" key="1">
    <source>
        <dbReference type="ARBA" id="ARBA00000085"/>
    </source>
</evidence>
<feature type="domain" description="CheR-type methyltransferase" evidence="16">
    <location>
        <begin position="224"/>
        <end position="498"/>
    </location>
</feature>
<proteinExistence type="predicted"/>
<dbReference type="Proteomes" id="UP001649230">
    <property type="component" value="Chromosome"/>
</dbReference>
<evidence type="ECO:0000313" key="17">
    <source>
        <dbReference type="EMBL" id="UJF34115.1"/>
    </source>
</evidence>
<dbReference type="InterPro" id="IPR035909">
    <property type="entry name" value="CheB_C"/>
</dbReference>
<feature type="active site" evidence="10">
    <location>
        <position position="58"/>
    </location>
</feature>
<dbReference type="InterPro" id="IPR003594">
    <property type="entry name" value="HATPase_dom"/>
</dbReference>
<comment type="catalytic activity">
    <reaction evidence="1">
        <text>ATP + protein L-histidine = ADP + protein N-phospho-L-histidine.</text>
        <dbReference type="EC" id="2.7.13.3"/>
    </reaction>
</comment>
<dbReference type="RefSeq" id="WP_235120506.1">
    <property type="nucleotide sequence ID" value="NZ_CP090978.1"/>
</dbReference>
<dbReference type="InterPro" id="IPR000700">
    <property type="entry name" value="PAS-assoc_C"/>
</dbReference>
<keyword evidence="11" id="KW-0175">Coiled coil</keyword>
<dbReference type="InterPro" id="IPR050903">
    <property type="entry name" value="Bact_Chemotaxis_MeTrfase"/>
</dbReference>
<keyword evidence="6" id="KW-0547">Nucleotide-binding</keyword>
<feature type="domain" description="Histidine kinase" evidence="12">
    <location>
        <begin position="998"/>
        <end position="1200"/>
    </location>
</feature>
<dbReference type="NCBIfam" id="TIGR00229">
    <property type="entry name" value="sensory_box"/>
    <property type="match status" value="1"/>
</dbReference>
<dbReference type="Pfam" id="PF02518">
    <property type="entry name" value="HATPase_c"/>
    <property type="match status" value="1"/>
</dbReference>
<evidence type="ECO:0000259" key="15">
    <source>
        <dbReference type="PROSITE" id="PS50122"/>
    </source>
</evidence>
<evidence type="ECO:0000259" key="12">
    <source>
        <dbReference type="PROSITE" id="PS50109"/>
    </source>
</evidence>
<dbReference type="Pfam" id="PF01739">
    <property type="entry name" value="CheR"/>
    <property type="match status" value="1"/>
</dbReference>
<dbReference type="SMART" id="SM00138">
    <property type="entry name" value="MeTrc"/>
    <property type="match status" value="1"/>
</dbReference>
<dbReference type="Pfam" id="PF13426">
    <property type="entry name" value="PAS_9"/>
    <property type="match status" value="1"/>
</dbReference>
<dbReference type="InterPro" id="IPR022641">
    <property type="entry name" value="CheR_N"/>
</dbReference>
<dbReference type="Pfam" id="PF00512">
    <property type="entry name" value="HisKA"/>
    <property type="match status" value="1"/>
</dbReference>
<evidence type="ECO:0000259" key="14">
    <source>
        <dbReference type="PROSITE" id="PS50113"/>
    </source>
</evidence>
<dbReference type="InterPro" id="IPR001610">
    <property type="entry name" value="PAC"/>
</dbReference>
<dbReference type="InterPro" id="IPR000673">
    <property type="entry name" value="Sig_transdc_resp-reg_Me-estase"/>
</dbReference>
<dbReference type="SUPFAM" id="SSF47384">
    <property type="entry name" value="Homodimeric domain of signal transducing histidine kinase"/>
    <property type="match status" value="1"/>
</dbReference>
<dbReference type="PANTHER" id="PTHR24422">
    <property type="entry name" value="CHEMOTAXIS PROTEIN METHYLTRANSFERASE"/>
    <property type="match status" value="1"/>
</dbReference>
<evidence type="ECO:0000256" key="4">
    <source>
        <dbReference type="ARBA" id="ARBA00022679"/>
    </source>
</evidence>
<dbReference type="Gene3D" id="1.10.155.10">
    <property type="entry name" value="Chemotaxis receptor methyltransferase CheR, N-terminal domain"/>
    <property type="match status" value="1"/>
</dbReference>
<dbReference type="PROSITE" id="PS50109">
    <property type="entry name" value="HIS_KIN"/>
    <property type="match status" value="1"/>
</dbReference>
<keyword evidence="10" id="KW-0145">Chemotaxis</keyword>
<reference evidence="17 18" key="1">
    <citation type="journal article" date="2024" name="Int. J. Syst. Evol. Microbiol.">
        <title>Paenibacillus hexagrammi sp. nov., a novel bacterium isolated from the gut content of Hexagrammos agrammus.</title>
        <authorList>
            <person name="Jung H.K."/>
            <person name="Kim D.G."/>
            <person name="Zin H."/>
            <person name="Park J."/>
            <person name="Jung H."/>
            <person name="Kim Y.O."/>
            <person name="Kong H.J."/>
            <person name="Kim J.W."/>
            <person name="Kim Y.S."/>
        </authorList>
    </citation>
    <scope>NUCLEOTIDE SEQUENCE [LARGE SCALE GENOMIC DNA]</scope>
    <source>
        <strain evidence="17 18">YPD9-1</strain>
    </source>
</reference>
<evidence type="ECO:0000256" key="2">
    <source>
        <dbReference type="ARBA" id="ARBA00001541"/>
    </source>
</evidence>
<name>A0ABY3SKR8_9BACL</name>
<evidence type="ECO:0000259" key="13">
    <source>
        <dbReference type="PROSITE" id="PS50112"/>
    </source>
</evidence>
<dbReference type="Gene3D" id="1.10.287.130">
    <property type="match status" value="1"/>
</dbReference>
<feature type="active site" evidence="10">
    <location>
        <position position="31"/>
    </location>
</feature>
<dbReference type="Pfam" id="PF01339">
    <property type="entry name" value="CheB_methylest"/>
    <property type="match status" value="1"/>
</dbReference>
<evidence type="ECO:0000256" key="10">
    <source>
        <dbReference type="PROSITE-ProRule" id="PRU00050"/>
    </source>
</evidence>
<dbReference type="PROSITE" id="PS50112">
    <property type="entry name" value="PAS"/>
    <property type="match status" value="1"/>
</dbReference>
<dbReference type="Pfam" id="PF03705">
    <property type="entry name" value="CheR_N"/>
    <property type="match status" value="1"/>
</dbReference>
<dbReference type="InterPro" id="IPR036804">
    <property type="entry name" value="CheR_N_sf"/>
</dbReference>
<dbReference type="InterPro" id="IPR029063">
    <property type="entry name" value="SAM-dependent_MTases_sf"/>
</dbReference>
<dbReference type="Pfam" id="PF13596">
    <property type="entry name" value="PAS_10"/>
    <property type="match status" value="1"/>
</dbReference>
<evidence type="ECO:0000259" key="16">
    <source>
        <dbReference type="PROSITE" id="PS50123"/>
    </source>
</evidence>
<keyword evidence="8" id="KW-0067">ATP-binding</keyword>
<dbReference type="PROSITE" id="PS50113">
    <property type="entry name" value="PAC"/>
    <property type="match status" value="1"/>
</dbReference>
<dbReference type="EMBL" id="CP090978">
    <property type="protein sequence ID" value="UJF34115.1"/>
    <property type="molecule type" value="Genomic_DNA"/>
</dbReference>
<dbReference type="PROSITE" id="PS50123">
    <property type="entry name" value="CHER"/>
    <property type="match status" value="1"/>
</dbReference>
<evidence type="ECO:0000256" key="5">
    <source>
        <dbReference type="ARBA" id="ARBA00022691"/>
    </source>
</evidence>
<dbReference type="SUPFAM" id="SSF55874">
    <property type="entry name" value="ATPase domain of HSP90 chaperone/DNA topoisomerase II/histidine kinase"/>
    <property type="match status" value="1"/>
</dbReference>
<evidence type="ECO:0000256" key="6">
    <source>
        <dbReference type="ARBA" id="ARBA00022741"/>
    </source>
</evidence>
<dbReference type="InterPro" id="IPR035965">
    <property type="entry name" value="PAS-like_dom_sf"/>
</dbReference>
<keyword evidence="5" id="KW-0949">S-adenosyl-L-methionine</keyword>
<keyword evidence="10" id="KW-0378">Hydrolase</keyword>
<keyword evidence="3" id="KW-0489">Methyltransferase</keyword>
<dbReference type="InterPro" id="IPR003661">
    <property type="entry name" value="HisK_dim/P_dom"/>
</dbReference>
<keyword evidence="9" id="KW-0902">Two-component regulatory system</keyword>
<dbReference type="SUPFAM" id="SSF53335">
    <property type="entry name" value="S-adenosyl-L-methionine-dependent methyltransferases"/>
    <property type="match status" value="1"/>
</dbReference>
<dbReference type="SMART" id="SM00086">
    <property type="entry name" value="PAC"/>
    <property type="match status" value="2"/>
</dbReference>
<accession>A0ABY3SKR8</accession>
<organism evidence="17 18">
    <name type="scientific">Paenibacillus hexagrammi</name>
    <dbReference type="NCBI Taxonomy" id="2908839"/>
    <lineage>
        <taxon>Bacteria</taxon>
        <taxon>Bacillati</taxon>
        <taxon>Bacillota</taxon>
        <taxon>Bacilli</taxon>
        <taxon>Bacillales</taxon>
        <taxon>Paenibacillaceae</taxon>
        <taxon>Paenibacillus</taxon>
    </lineage>
</organism>
<feature type="domain" description="PAS" evidence="13">
    <location>
        <begin position="859"/>
        <end position="931"/>
    </location>
</feature>
<dbReference type="SUPFAM" id="SSF47757">
    <property type="entry name" value="Chemotaxis receptor methyltransferase CheR, N-terminal domain"/>
    <property type="match status" value="1"/>
</dbReference>
<dbReference type="Gene3D" id="3.30.450.20">
    <property type="entry name" value="PAS domain"/>
    <property type="match status" value="2"/>
</dbReference>
<sequence>MTTNNDSLQDHRVPGVTTSSHRHYVVGIGASAGGLEALEQFFDHMHPSSGMSFVVIQHLSPHYKSFMAELLAGHTSMEILVAEDQMKIHENCIYLIPPNKTMTLNDGKLQLADLVPNSGLNMPIDMFFHSLAKDCGSQAIGVILSGTGSDGSKGIAAIKDAGGLVLVQDDTTAKFDGMPVSARLTGFVDAVMPPEEMAQKLLEISQSSSMSQHIPVDFTSTNQTDLYIKQIFDMIKQSSGIDFNYYKRNSVFRRIERRMVLSNMHNLPEYTEFLRQNHSEQTALRKDLLIGVTQFFRDEEAFAIIRDKVLPAIFEEKKQDLEIRVWIAGCSTGEEAYSLAILLKEYMMQMDELYSIKIFATDLDKDSIEYASTGIYPESAVKNMPADLRSRYFTKDDDTYRINKELRKMIVFAPHNITKDPPFSNLDLITCRNMLIYLTPEMQRKVLSMFHFVLNSKGVLFLGPSESIGRLTNQFDSIDRRWNIFQHKRMKDVVYTGNMEVASSEPRTVRSNYRQNPKPYPHLLDEPSIKRPDDVYSTFVDEHMPPSIVIDENNDIIHLSGDINPFLSLSKGRPSWNLYKMVEPHLSVAIATAFQKVRREKRPIIYKSLRLREKEDGEFINLTVKPFSMKNKEFEKLALVTFERAQKREDTVIVAEEHFDVSSNVNQRVIELEMELQRAEETLQATVEELETSNEELQATNEELVAANEELQSTNEELQSVNEELVTVNTEYQYKIQELTELNNDMNNFLVSTKIGTIFLDKNMCIRRFTPAITKEINLLDVDYGRPISHISHNFKYENLVKESKKVLKTLTPVEKEVQSNSGKWYSMRILPYRTADNFISGIVLTFVEITELKLANTELVKLSYAVEQSPSISIIADLEGRIEYVNPYFTSLTGFVLEDVMGRNLRFLNTWESEGHPQYREIWDTVTSGHTWTGELESRKKNGEVFWEAVRIVPIKNKKGKTVHYLKVAEDITDKRTTEELLRKSEMLSAVGQLAAGIAHEIRNPLTALKGFTKLLTSGKHNDSYIRVMSDELNRIEEIVSELLVLAKPQLLEYSPKFIEDIMKDVIMLLDTQAIMNSVEIQFEGSGCLVNCVENQIKQVFINILKNAIEAMPSGGIINVNIRKEQDERVTVTVVDSGTGIPEDKLPKLGEPFYSTKEKGTGLGLMVSYKIIENHMGTIAYASKQGVGTTVTIVLPLHAQA</sequence>
<evidence type="ECO:0000256" key="9">
    <source>
        <dbReference type="ARBA" id="ARBA00023012"/>
    </source>
</evidence>
<dbReference type="CDD" id="cd00130">
    <property type="entry name" value="PAS"/>
    <property type="match status" value="1"/>
</dbReference>
<evidence type="ECO:0000256" key="8">
    <source>
        <dbReference type="ARBA" id="ARBA00022840"/>
    </source>
</evidence>
<dbReference type="SUPFAM" id="SSF55785">
    <property type="entry name" value="PYP-like sensor domain (PAS domain)"/>
    <property type="match status" value="1"/>
</dbReference>
<feature type="active site" evidence="10">
    <location>
        <position position="150"/>
    </location>
</feature>
<comment type="catalytic activity">
    <reaction evidence="2">
        <text>L-glutamyl-[protein] + S-adenosyl-L-methionine = [protein]-L-glutamate 5-O-methyl ester + S-adenosyl-L-homocysteine</text>
        <dbReference type="Rhea" id="RHEA:24452"/>
        <dbReference type="Rhea" id="RHEA-COMP:10208"/>
        <dbReference type="Rhea" id="RHEA-COMP:10311"/>
        <dbReference type="ChEBI" id="CHEBI:29973"/>
        <dbReference type="ChEBI" id="CHEBI:57856"/>
        <dbReference type="ChEBI" id="CHEBI:59789"/>
        <dbReference type="ChEBI" id="CHEBI:82795"/>
        <dbReference type="EC" id="2.1.1.80"/>
    </reaction>
</comment>
<evidence type="ECO:0000256" key="11">
    <source>
        <dbReference type="SAM" id="Coils"/>
    </source>
</evidence>
<dbReference type="SMART" id="SM00387">
    <property type="entry name" value="HATPase_c"/>
    <property type="match status" value="1"/>
</dbReference>
<dbReference type="CDD" id="cd16434">
    <property type="entry name" value="CheB-CheR_fusion"/>
    <property type="match status" value="1"/>
</dbReference>
<keyword evidence="4" id="KW-0808">Transferase</keyword>
<dbReference type="InterPro" id="IPR022642">
    <property type="entry name" value="CheR_C"/>
</dbReference>
<dbReference type="InterPro" id="IPR005467">
    <property type="entry name" value="His_kinase_dom"/>
</dbReference>
<evidence type="ECO:0000256" key="7">
    <source>
        <dbReference type="ARBA" id="ARBA00022777"/>
    </source>
</evidence>
<dbReference type="InterPro" id="IPR036097">
    <property type="entry name" value="HisK_dim/P_sf"/>
</dbReference>
<dbReference type="CDD" id="cd00075">
    <property type="entry name" value="HATPase"/>
    <property type="match status" value="1"/>
</dbReference>
<dbReference type="SMART" id="SM00388">
    <property type="entry name" value="HisKA"/>
    <property type="match status" value="1"/>
</dbReference>
<keyword evidence="7" id="KW-0418">Kinase</keyword>
<dbReference type="PANTHER" id="PTHR24422:SF27">
    <property type="entry name" value="PROTEIN-GLUTAMATE O-METHYLTRANSFERASE"/>
    <property type="match status" value="1"/>
</dbReference>
<protein>
    <submittedName>
        <fullName evidence="17">PAS domain-containing protein</fullName>
    </submittedName>
</protein>
<dbReference type="Gene3D" id="3.30.565.10">
    <property type="entry name" value="Histidine kinase-like ATPase, C-terminal domain"/>
    <property type="match status" value="1"/>
</dbReference>
<dbReference type="Gene3D" id="3.40.50.150">
    <property type="entry name" value="Vaccinia Virus protein VP39"/>
    <property type="match status" value="1"/>
</dbReference>
<gene>
    <name evidence="17" type="ORF">L0M14_02430</name>
</gene>
<evidence type="ECO:0000313" key="18">
    <source>
        <dbReference type="Proteomes" id="UP001649230"/>
    </source>
</evidence>
<dbReference type="PRINTS" id="PR00996">
    <property type="entry name" value="CHERMTFRASE"/>
</dbReference>
<keyword evidence="18" id="KW-1185">Reference proteome</keyword>